<dbReference type="Proteomes" id="UP000603453">
    <property type="component" value="Unassembled WGS sequence"/>
</dbReference>
<organism evidence="3 4">
    <name type="scientific">Mucor saturninus</name>
    <dbReference type="NCBI Taxonomy" id="64648"/>
    <lineage>
        <taxon>Eukaryota</taxon>
        <taxon>Fungi</taxon>
        <taxon>Fungi incertae sedis</taxon>
        <taxon>Mucoromycota</taxon>
        <taxon>Mucoromycotina</taxon>
        <taxon>Mucoromycetes</taxon>
        <taxon>Mucorales</taxon>
        <taxon>Mucorineae</taxon>
        <taxon>Mucoraceae</taxon>
        <taxon>Mucor</taxon>
    </lineage>
</organism>
<accession>A0A8H7UYC9</accession>
<dbReference type="GO" id="GO:0016788">
    <property type="term" value="F:hydrolase activity, acting on ester bonds"/>
    <property type="evidence" value="ECO:0007669"/>
    <property type="project" value="InterPro"/>
</dbReference>
<gene>
    <name evidence="3" type="ORF">INT47_001791</name>
</gene>
<evidence type="ECO:0000313" key="4">
    <source>
        <dbReference type="Proteomes" id="UP000603453"/>
    </source>
</evidence>
<dbReference type="InterPro" id="IPR007312">
    <property type="entry name" value="Phosphoesterase"/>
</dbReference>
<dbReference type="AlphaFoldDB" id="A0A8H7UYC9"/>
<feature type="signal peptide" evidence="2">
    <location>
        <begin position="1"/>
        <end position="20"/>
    </location>
</feature>
<evidence type="ECO:0000256" key="2">
    <source>
        <dbReference type="SAM" id="SignalP"/>
    </source>
</evidence>
<evidence type="ECO:0000313" key="3">
    <source>
        <dbReference type="EMBL" id="KAG2198652.1"/>
    </source>
</evidence>
<dbReference type="Pfam" id="PF04185">
    <property type="entry name" value="Phosphoesterase"/>
    <property type="match status" value="1"/>
</dbReference>
<dbReference type="Gene3D" id="3.40.720.10">
    <property type="entry name" value="Alkaline Phosphatase, subunit A"/>
    <property type="match status" value="1"/>
</dbReference>
<dbReference type="PANTHER" id="PTHR31956:SF8">
    <property type="entry name" value="ACID PHOSPHATASE PHOA (AFU_ORTHOLOGUE AFUA_1G03570)"/>
    <property type="match status" value="1"/>
</dbReference>
<dbReference type="PANTHER" id="PTHR31956">
    <property type="entry name" value="NON-SPECIFIC PHOSPHOLIPASE C4-RELATED"/>
    <property type="match status" value="1"/>
</dbReference>
<dbReference type="GO" id="GO:0009395">
    <property type="term" value="P:phospholipid catabolic process"/>
    <property type="evidence" value="ECO:0007669"/>
    <property type="project" value="TreeGrafter"/>
</dbReference>
<reference evidence="3" key="1">
    <citation type="submission" date="2020-12" db="EMBL/GenBank/DDBJ databases">
        <title>Metabolic potential, ecology and presence of endohyphal bacteria is reflected in genomic diversity of Mucoromycotina.</title>
        <authorList>
            <person name="Muszewska A."/>
            <person name="Okrasinska A."/>
            <person name="Steczkiewicz K."/>
            <person name="Drgas O."/>
            <person name="Orlowska M."/>
            <person name="Perlinska-Lenart U."/>
            <person name="Aleksandrzak-Piekarczyk T."/>
            <person name="Szatraj K."/>
            <person name="Zielenkiewicz U."/>
            <person name="Pilsyk S."/>
            <person name="Malc E."/>
            <person name="Mieczkowski P."/>
            <person name="Kruszewska J.S."/>
            <person name="Biernat P."/>
            <person name="Pawlowska J."/>
        </authorList>
    </citation>
    <scope>NUCLEOTIDE SEQUENCE</scope>
    <source>
        <strain evidence="3">WA0000017839</strain>
    </source>
</reference>
<comment type="caution">
    <text evidence="3">The sequence shown here is derived from an EMBL/GenBank/DDBJ whole genome shotgun (WGS) entry which is preliminary data.</text>
</comment>
<dbReference type="InterPro" id="IPR017850">
    <property type="entry name" value="Alkaline_phosphatase_core_sf"/>
</dbReference>
<sequence>MYISYSSILTLTLLAFTVSAKKDNHSNGKHNPKGRAFQRILQVWFENQDFADVSAVPGFNDLVKEGILLDNFNAITHPSEPNYVAAGGGSNFGITNDDYYNIPANVSTIYDLLENKGLTWKVYQEDIPSVGYTGYKAGQYVRKHNPAIIFDSVGLNATRLQNIVGGNTNRATQTEQHKEMNIKPYAHHINLDDQFQKDVTSGDLPAWMFYTPNMLNDGHDTNASYAGNWLASFYEKTLKSNPNFLKETLVLITFDENHSKTTARNRVWSLLLGAVPKKLKGTTDSTFYTHYSTLNSVERNWDLGNLGRGDTNKTESNVFKFAEKALHYKNVDISIADAPWNLEFLPGMMTGKSYNQTHAAV</sequence>
<name>A0A8H7UYC9_9FUNG</name>
<evidence type="ECO:0008006" key="5">
    <source>
        <dbReference type="Google" id="ProtNLM"/>
    </source>
</evidence>
<keyword evidence="2" id="KW-0732">Signal</keyword>
<keyword evidence="1" id="KW-0378">Hydrolase</keyword>
<dbReference type="EMBL" id="JAEPRD010000107">
    <property type="protein sequence ID" value="KAG2198652.1"/>
    <property type="molecule type" value="Genomic_DNA"/>
</dbReference>
<proteinExistence type="predicted"/>
<dbReference type="OrthoDB" id="5135119at2759"/>
<evidence type="ECO:0000256" key="1">
    <source>
        <dbReference type="ARBA" id="ARBA00022801"/>
    </source>
</evidence>
<protein>
    <recommendedName>
        <fullName evidence="5">Acid phosphatase</fullName>
    </recommendedName>
</protein>
<feature type="chain" id="PRO_5034914809" description="Acid phosphatase" evidence="2">
    <location>
        <begin position="21"/>
        <end position="361"/>
    </location>
</feature>
<keyword evidence="4" id="KW-1185">Reference proteome</keyword>